<gene>
    <name evidence="9" type="ORF">PM10SUCC1_27840</name>
</gene>
<dbReference type="InterPro" id="IPR002898">
    <property type="entry name" value="MotA_ExbB_proton_chnl"/>
</dbReference>
<evidence type="ECO:0000313" key="9">
    <source>
        <dbReference type="EMBL" id="GLI57270.1"/>
    </source>
</evidence>
<feature type="transmembrane region" description="Helical" evidence="7">
    <location>
        <begin position="116"/>
        <end position="142"/>
    </location>
</feature>
<dbReference type="PANTHER" id="PTHR30625:SF11">
    <property type="entry name" value="MOTA_TOLQ_EXBB PROTON CHANNEL DOMAIN-CONTAINING PROTEIN"/>
    <property type="match status" value="1"/>
</dbReference>
<protein>
    <submittedName>
        <fullName evidence="9">Biopolymer transporter ExbB</fullName>
    </submittedName>
</protein>
<evidence type="ECO:0000256" key="6">
    <source>
        <dbReference type="RuleBase" id="RU004057"/>
    </source>
</evidence>
<reference evidence="9" key="1">
    <citation type="submission" date="2022-12" db="EMBL/GenBank/DDBJ databases">
        <title>Reference genome sequencing for broad-spectrum identification of bacterial and archaeal isolates by mass spectrometry.</title>
        <authorList>
            <person name="Sekiguchi Y."/>
            <person name="Tourlousse D.M."/>
        </authorList>
    </citation>
    <scope>NUCLEOTIDE SEQUENCE</scope>
    <source>
        <strain evidence="9">10succ1</strain>
    </source>
</reference>
<dbReference type="AlphaFoldDB" id="A0A9W6GNN9"/>
<comment type="similarity">
    <text evidence="6">Belongs to the exbB/tolQ family.</text>
</comment>
<dbReference type="Pfam" id="PF01618">
    <property type="entry name" value="MotA_ExbB"/>
    <property type="match status" value="1"/>
</dbReference>
<organism evidence="9 10">
    <name type="scientific">Propionigenium maris DSM 9537</name>
    <dbReference type="NCBI Taxonomy" id="1123000"/>
    <lineage>
        <taxon>Bacteria</taxon>
        <taxon>Fusobacteriati</taxon>
        <taxon>Fusobacteriota</taxon>
        <taxon>Fusobacteriia</taxon>
        <taxon>Fusobacteriales</taxon>
        <taxon>Fusobacteriaceae</taxon>
        <taxon>Propionigenium</taxon>
    </lineage>
</organism>
<keyword evidence="4 7" id="KW-1133">Transmembrane helix</keyword>
<feature type="domain" description="MotA/TolQ/ExbB proton channel" evidence="8">
    <location>
        <begin position="76"/>
        <end position="196"/>
    </location>
</feature>
<keyword evidence="6" id="KW-0653">Protein transport</keyword>
<evidence type="ECO:0000313" key="10">
    <source>
        <dbReference type="Proteomes" id="UP001144471"/>
    </source>
</evidence>
<keyword evidence="6" id="KW-0813">Transport</keyword>
<feature type="transmembrane region" description="Helical" evidence="7">
    <location>
        <begin position="162"/>
        <end position="183"/>
    </location>
</feature>
<dbReference type="RefSeq" id="WP_281836808.1">
    <property type="nucleotide sequence ID" value="NZ_BSDY01000015.1"/>
</dbReference>
<dbReference type="EMBL" id="BSDY01000015">
    <property type="protein sequence ID" value="GLI57270.1"/>
    <property type="molecule type" value="Genomic_DNA"/>
</dbReference>
<dbReference type="InterPro" id="IPR050790">
    <property type="entry name" value="ExbB/TolQ_transport"/>
</dbReference>
<evidence type="ECO:0000256" key="3">
    <source>
        <dbReference type="ARBA" id="ARBA00022692"/>
    </source>
</evidence>
<evidence type="ECO:0000256" key="7">
    <source>
        <dbReference type="SAM" id="Phobius"/>
    </source>
</evidence>
<dbReference type="GO" id="GO:0005886">
    <property type="term" value="C:plasma membrane"/>
    <property type="evidence" value="ECO:0007669"/>
    <property type="project" value="UniProtKB-SubCell"/>
</dbReference>
<feature type="transmembrane region" description="Helical" evidence="7">
    <location>
        <begin position="12"/>
        <end position="35"/>
    </location>
</feature>
<evidence type="ECO:0000256" key="2">
    <source>
        <dbReference type="ARBA" id="ARBA00022475"/>
    </source>
</evidence>
<dbReference type="Proteomes" id="UP001144471">
    <property type="component" value="Unassembled WGS sequence"/>
</dbReference>
<keyword evidence="3 7" id="KW-0812">Transmembrane</keyword>
<keyword evidence="10" id="KW-1185">Reference proteome</keyword>
<name>A0A9W6GNN9_9FUSO</name>
<evidence type="ECO:0000259" key="8">
    <source>
        <dbReference type="Pfam" id="PF01618"/>
    </source>
</evidence>
<evidence type="ECO:0000256" key="5">
    <source>
        <dbReference type="ARBA" id="ARBA00023136"/>
    </source>
</evidence>
<keyword evidence="5 7" id="KW-0472">Membrane</keyword>
<sequence>MLRHILENGGIIVYAIMLMSIFGFAVIVERGVYFYRNERYSGTLLLEHLEKFILKGEKEKAIEVCDRFKNTSAVVMKEIIKEFETCSINGCNYEFLEEKARECALKEVPKLEKNMWILGIAAHVTPLAGLFGTVTGMIQAFMAISTHGTGDPTILAKGISQALITTAAGLAVAIPALIFYNYYSKKIEVALNDMEMNVVEFINFLRKQV</sequence>
<comment type="subcellular location">
    <subcellularLocation>
        <location evidence="1">Cell membrane</location>
        <topology evidence="1">Multi-pass membrane protein</topology>
    </subcellularLocation>
    <subcellularLocation>
        <location evidence="6">Membrane</location>
        <topology evidence="6">Multi-pass membrane protein</topology>
    </subcellularLocation>
</comment>
<proteinExistence type="inferred from homology"/>
<dbReference type="PANTHER" id="PTHR30625">
    <property type="entry name" value="PROTEIN TOLQ"/>
    <property type="match status" value="1"/>
</dbReference>
<comment type="caution">
    <text evidence="9">The sequence shown here is derived from an EMBL/GenBank/DDBJ whole genome shotgun (WGS) entry which is preliminary data.</text>
</comment>
<accession>A0A9W6GNN9</accession>
<evidence type="ECO:0000256" key="4">
    <source>
        <dbReference type="ARBA" id="ARBA00022989"/>
    </source>
</evidence>
<dbReference type="GO" id="GO:0017038">
    <property type="term" value="P:protein import"/>
    <property type="evidence" value="ECO:0007669"/>
    <property type="project" value="TreeGrafter"/>
</dbReference>
<evidence type="ECO:0000256" key="1">
    <source>
        <dbReference type="ARBA" id="ARBA00004651"/>
    </source>
</evidence>
<keyword evidence="2" id="KW-1003">Cell membrane</keyword>